<evidence type="ECO:0000313" key="3">
    <source>
        <dbReference type="Proteomes" id="UP000233556"/>
    </source>
</evidence>
<feature type="compositionally biased region" description="Basic and acidic residues" evidence="1">
    <location>
        <begin position="73"/>
        <end position="82"/>
    </location>
</feature>
<feature type="region of interest" description="Disordered" evidence="1">
    <location>
        <begin position="44"/>
        <end position="203"/>
    </location>
</feature>
<dbReference type="Proteomes" id="UP000233556">
    <property type="component" value="Unassembled WGS sequence"/>
</dbReference>
<evidence type="ECO:0000256" key="1">
    <source>
        <dbReference type="SAM" id="MobiDB-lite"/>
    </source>
</evidence>
<evidence type="ECO:0000313" key="2">
    <source>
        <dbReference type="EMBL" id="PKU39575.1"/>
    </source>
</evidence>
<feature type="compositionally biased region" description="Basic residues" evidence="1">
    <location>
        <begin position="145"/>
        <end position="162"/>
    </location>
</feature>
<reference evidence="3" key="2">
    <citation type="submission" date="2017-12" db="EMBL/GenBank/DDBJ databases">
        <title>Genome sequence of the Bar-tailed Godwit (Limosa lapponica baueri).</title>
        <authorList>
            <person name="Lima N.C.B."/>
            <person name="Parody-Merino A.M."/>
            <person name="Battley P.F."/>
            <person name="Fidler A.E."/>
            <person name="Prosdocimi F."/>
        </authorList>
    </citation>
    <scope>NUCLEOTIDE SEQUENCE [LARGE SCALE GENOMIC DNA]</scope>
</reference>
<reference evidence="3" key="1">
    <citation type="submission" date="2017-11" db="EMBL/GenBank/DDBJ databases">
        <authorList>
            <person name="Lima N.C."/>
            <person name="Parody-Merino A.M."/>
            <person name="Battley P.F."/>
            <person name="Fidler A.E."/>
            <person name="Prosdocimi F."/>
        </authorList>
    </citation>
    <scope>NUCLEOTIDE SEQUENCE [LARGE SCALE GENOMIC DNA]</scope>
</reference>
<feature type="compositionally biased region" description="Basic and acidic residues" evidence="1">
    <location>
        <begin position="188"/>
        <end position="202"/>
    </location>
</feature>
<organism evidence="2 3">
    <name type="scientific">Limosa lapponica baueri</name>
    <dbReference type="NCBI Taxonomy" id="1758121"/>
    <lineage>
        <taxon>Eukaryota</taxon>
        <taxon>Metazoa</taxon>
        <taxon>Chordata</taxon>
        <taxon>Craniata</taxon>
        <taxon>Vertebrata</taxon>
        <taxon>Euteleostomi</taxon>
        <taxon>Archelosauria</taxon>
        <taxon>Archosauria</taxon>
        <taxon>Dinosauria</taxon>
        <taxon>Saurischia</taxon>
        <taxon>Theropoda</taxon>
        <taxon>Coelurosauria</taxon>
        <taxon>Aves</taxon>
        <taxon>Neognathae</taxon>
        <taxon>Neoaves</taxon>
        <taxon>Charadriiformes</taxon>
        <taxon>Scolopacidae</taxon>
        <taxon>Limosa</taxon>
    </lineage>
</organism>
<dbReference type="AlphaFoldDB" id="A0A2I0U0M8"/>
<proteinExistence type="predicted"/>
<dbReference type="EMBL" id="KZ506454">
    <property type="protein sequence ID" value="PKU39575.1"/>
    <property type="molecule type" value="Genomic_DNA"/>
</dbReference>
<name>A0A2I0U0M8_LIMLA</name>
<protein>
    <submittedName>
        <fullName evidence="2">Uncharacterized protein</fullName>
    </submittedName>
</protein>
<feature type="compositionally biased region" description="Basic residues" evidence="1">
    <location>
        <begin position="124"/>
        <end position="138"/>
    </location>
</feature>
<keyword evidence="3" id="KW-1185">Reference proteome</keyword>
<feature type="compositionally biased region" description="Basic and acidic residues" evidence="1">
    <location>
        <begin position="100"/>
        <end position="121"/>
    </location>
</feature>
<accession>A0A2I0U0M8</accession>
<gene>
    <name evidence="2" type="ORF">llap_10130</name>
</gene>
<sequence>MTVMPIHSRKEITFEEFQFSFIALGFKSTYATLRVAARNKMRFDRRTRKTSPTNRIGQHSEHAWKQTSTKPPKVTERGETRRGSKKRRGGVGRSGEGEGEGEREVGWEGEVKTERRGEGGRGSRTGRGRQKGKRKGKGKGTWDRKGKRKEKGKWNRKGKRKEKGTWDRKGKRKEKGKWNRKGERKGKGREEGKGEGVGEGEGKSSTLVWLNRPRGTNLPFSLISHTLIFDPIQTSDSENMKSKQPSNWTAICIFLHLSC</sequence>